<dbReference type="Proteomes" id="UP001060215">
    <property type="component" value="Chromosome 4"/>
</dbReference>
<keyword evidence="2" id="KW-1185">Reference proteome</keyword>
<gene>
    <name evidence="1" type="ORF">LOK49_LG05G02657</name>
</gene>
<evidence type="ECO:0000313" key="1">
    <source>
        <dbReference type="EMBL" id="KAI8012973.1"/>
    </source>
</evidence>
<proteinExistence type="predicted"/>
<protein>
    <submittedName>
        <fullName evidence="1">Uncharacterized protein</fullName>
    </submittedName>
</protein>
<reference evidence="1 2" key="1">
    <citation type="journal article" date="2022" name="Plant J.">
        <title>Chromosome-level genome of Camellia lanceoleosa provides a valuable resource for understanding genome evolution and self-incompatibility.</title>
        <authorList>
            <person name="Gong W."/>
            <person name="Xiao S."/>
            <person name="Wang L."/>
            <person name="Liao Z."/>
            <person name="Chang Y."/>
            <person name="Mo W."/>
            <person name="Hu G."/>
            <person name="Li W."/>
            <person name="Zhao G."/>
            <person name="Zhu H."/>
            <person name="Hu X."/>
            <person name="Ji K."/>
            <person name="Xiang X."/>
            <person name="Song Q."/>
            <person name="Yuan D."/>
            <person name="Jin S."/>
            <person name="Zhang L."/>
        </authorList>
    </citation>
    <scope>NUCLEOTIDE SEQUENCE [LARGE SCALE GENOMIC DNA]</scope>
    <source>
        <strain evidence="1">SQ_2022a</strain>
    </source>
</reference>
<evidence type="ECO:0000313" key="2">
    <source>
        <dbReference type="Proteomes" id="UP001060215"/>
    </source>
</evidence>
<organism evidence="1 2">
    <name type="scientific">Camellia lanceoleosa</name>
    <dbReference type="NCBI Taxonomy" id="1840588"/>
    <lineage>
        <taxon>Eukaryota</taxon>
        <taxon>Viridiplantae</taxon>
        <taxon>Streptophyta</taxon>
        <taxon>Embryophyta</taxon>
        <taxon>Tracheophyta</taxon>
        <taxon>Spermatophyta</taxon>
        <taxon>Magnoliopsida</taxon>
        <taxon>eudicotyledons</taxon>
        <taxon>Gunneridae</taxon>
        <taxon>Pentapetalae</taxon>
        <taxon>asterids</taxon>
        <taxon>Ericales</taxon>
        <taxon>Theaceae</taxon>
        <taxon>Camellia</taxon>
    </lineage>
</organism>
<name>A0ACC0HJY0_9ERIC</name>
<dbReference type="EMBL" id="CM045761">
    <property type="protein sequence ID" value="KAI8012973.1"/>
    <property type="molecule type" value="Genomic_DNA"/>
</dbReference>
<comment type="caution">
    <text evidence="1">The sequence shown here is derived from an EMBL/GenBank/DDBJ whole genome shotgun (WGS) entry which is preliminary data.</text>
</comment>
<accession>A0ACC0HJY0</accession>
<sequence length="383" mass="43232">MGLDFSAPTKFQVRTDRLRSLEYERDILATNEHEVGHRDDGVTDMVVGCGDVMVSVAHEVRDDMGVKAKDVHSRVHDAGSDVTGLTKLEKALKSMADMEVRSKTNERTISKLEDEVVNLKSKMEMQAVNIVRGFECVMKVKDDEIRKLENENKELRQTISMLEGQLANQQVHTVTQAYWKNDFGDVGASHCQRGSGFDVTAVHNVTPIRVGVNLGVSGQNVTVHTVSDSSLTPQQSVIDAYVETLVIEQAHACVGDALSDKSYFFSSICMTKNTQTMESYVLKNFASSKDCRYIHFPICNQTHWTLVVYDVEDRSWKHFNPMRQRSSGRSDVYYSEVLPLKERVSIVMKRSLRADKIDDVSIIDTFNHPLEFVEDCPQQKPDS</sequence>